<evidence type="ECO:0000313" key="4">
    <source>
        <dbReference type="EMBL" id="KAJ4469203.1"/>
    </source>
</evidence>
<dbReference type="EMBL" id="JAOTPV010000033">
    <property type="protein sequence ID" value="KAJ4469203.1"/>
    <property type="molecule type" value="Genomic_DNA"/>
</dbReference>
<feature type="compositionally biased region" description="Low complexity" evidence="2">
    <location>
        <begin position="76"/>
        <end position="91"/>
    </location>
</feature>
<dbReference type="Proteomes" id="UP001150266">
    <property type="component" value="Unassembled WGS sequence"/>
</dbReference>
<dbReference type="InterPro" id="IPR051477">
    <property type="entry name" value="Expansin_CellWall"/>
</dbReference>
<name>A0A9W8ZZ39_9AGAR</name>
<evidence type="ECO:0000313" key="5">
    <source>
        <dbReference type="Proteomes" id="UP001150266"/>
    </source>
</evidence>
<proteinExistence type="predicted"/>
<protein>
    <submittedName>
        <fullName evidence="4">RlpA-like double-psi beta-barrel-protein domain-containing protein-containing protein</fullName>
    </submittedName>
</protein>
<reference evidence="4" key="1">
    <citation type="submission" date="2022-08" db="EMBL/GenBank/DDBJ databases">
        <title>A Global Phylogenomic Analysis of the Shiitake Genus Lentinula.</title>
        <authorList>
            <consortium name="DOE Joint Genome Institute"/>
            <person name="Sierra-Patev S."/>
            <person name="Min B."/>
            <person name="Naranjo-Ortiz M."/>
            <person name="Looney B."/>
            <person name="Konkel Z."/>
            <person name="Slot J.C."/>
            <person name="Sakamoto Y."/>
            <person name="Steenwyk J.L."/>
            <person name="Rokas A."/>
            <person name="Carro J."/>
            <person name="Camarero S."/>
            <person name="Ferreira P."/>
            <person name="Molpeceres G."/>
            <person name="Ruiz-Duenas F.J."/>
            <person name="Serrano A."/>
            <person name="Henrissat B."/>
            <person name="Drula E."/>
            <person name="Hughes K.W."/>
            <person name="Mata J.L."/>
            <person name="Ishikawa N.K."/>
            <person name="Vargas-Isla R."/>
            <person name="Ushijima S."/>
            <person name="Smith C.A."/>
            <person name="Ahrendt S."/>
            <person name="Andreopoulos W."/>
            <person name="He G."/>
            <person name="Labutti K."/>
            <person name="Lipzen A."/>
            <person name="Ng V."/>
            <person name="Riley R."/>
            <person name="Sandor L."/>
            <person name="Barry K."/>
            <person name="Martinez A.T."/>
            <person name="Xiao Y."/>
            <person name="Gibbons J.G."/>
            <person name="Terashima K."/>
            <person name="Grigoriev I.V."/>
            <person name="Hibbett D.S."/>
        </authorList>
    </citation>
    <scope>NUCLEOTIDE SEQUENCE</scope>
    <source>
        <strain evidence="4">JLM2183</strain>
    </source>
</reference>
<dbReference type="SUPFAM" id="SSF50685">
    <property type="entry name" value="Barwin-like endoglucanases"/>
    <property type="match status" value="1"/>
</dbReference>
<evidence type="ECO:0000256" key="2">
    <source>
        <dbReference type="SAM" id="MobiDB-lite"/>
    </source>
</evidence>
<feature type="chain" id="PRO_5040838463" evidence="3">
    <location>
        <begin position="34"/>
        <end position="198"/>
    </location>
</feature>
<dbReference type="PANTHER" id="PTHR31836:SF28">
    <property type="entry name" value="SRCR DOMAIN-CONTAINING PROTEIN-RELATED"/>
    <property type="match status" value="1"/>
</dbReference>
<comment type="caution">
    <text evidence="4">The sequence shown here is derived from an EMBL/GenBank/DDBJ whole genome shotgun (WGS) entry which is preliminary data.</text>
</comment>
<sequence>MLSFTSSFVARLALLAQVVPLLLLISFAVPAQAVSVPARHVLRRDNSAHHGEFRGDFGFTGMGNGASSSAVDNSDTTTSTEAEVATTTSAAAATTTASSSGTSYSGEGTYFYQEGQAGACGTVHADTDSIVAVTASLYSSSLCGKTVTVTYNSVTVTAIVADECPGCAADSLDLSVGVFQSLADLSVGVIDITWTLED</sequence>
<dbReference type="CDD" id="cd22191">
    <property type="entry name" value="DPBB_RlpA_EXP_N-like"/>
    <property type="match status" value="1"/>
</dbReference>
<feature type="signal peptide" evidence="3">
    <location>
        <begin position="1"/>
        <end position="33"/>
    </location>
</feature>
<keyword evidence="5" id="KW-1185">Reference proteome</keyword>
<organism evidence="4 5">
    <name type="scientific">Lentinula aciculospora</name>
    <dbReference type="NCBI Taxonomy" id="153920"/>
    <lineage>
        <taxon>Eukaryota</taxon>
        <taxon>Fungi</taxon>
        <taxon>Dikarya</taxon>
        <taxon>Basidiomycota</taxon>
        <taxon>Agaricomycotina</taxon>
        <taxon>Agaricomycetes</taxon>
        <taxon>Agaricomycetidae</taxon>
        <taxon>Agaricales</taxon>
        <taxon>Marasmiineae</taxon>
        <taxon>Omphalotaceae</taxon>
        <taxon>Lentinula</taxon>
    </lineage>
</organism>
<dbReference type="InterPro" id="IPR036908">
    <property type="entry name" value="RlpA-like_sf"/>
</dbReference>
<gene>
    <name evidence="4" type="ORF">J3R30DRAFT_3713854</name>
</gene>
<evidence type="ECO:0000256" key="3">
    <source>
        <dbReference type="SAM" id="SignalP"/>
    </source>
</evidence>
<dbReference type="OrthoDB" id="623670at2759"/>
<dbReference type="AlphaFoldDB" id="A0A9W8ZZ39"/>
<feature type="region of interest" description="Disordered" evidence="2">
    <location>
        <begin position="68"/>
        <end position="91"/>
    </location>
</feature>
<evidence type="ECO:0000256" key="1">
    <source>
        <dbReference type="ARBA" id="ARBA00022729"/>
    </source>
</evidence>
<accession>A0A9W8ZZ39</accession>
<dbReference type="PANTHER" id="PTHR31836">
    <property type="match status" value="1"/>
</dbReference>
<keyword evidence="1 3" id="KW-0732">Signal</keyword>
<dbReference type="Gene3D" id="2.40.40.10">
    <property type="entry name" value="RlpA-like domain"/>
    <property type="match status" value="1"/>
</dbReference>